<evidence type="ECO:0000313" key="2">
    <source>
        <dbReference type="EMBL" id="CAJ2514127.1"/>
    </source>
</evidence>
<dbReference type="EMBL" id="CAUWAG010000020">
    <property type="protein sequence ID" value="CAJ2514127.1"/>
    <property type="molecule type" value="Genomic_DNA"/>
</dbReference>
<name>A0AAI8VZV4_9PEZI</name>
<dbReference type="Proteomes" id="UP001295740">
    <property type="component" value="Unassembled WGS sequence"/>
</dbReference>
<feature type="region of interest" description="Disordered" evidence="1">
    <location>
        <begin position="1"/>
        <end position="22"/>
    </location>
</feature>
<evidence type="ECO:0000256" key="1">
    <source>
        <dbReference type="SAM" id="MobiDB-lite"/>
    </source>
</evidence>
<reference evidence="2" key="1">
    <citation type="submission" date="2023-10" db="EMBL/GenBank/DDBJ databases">
        <authorList>
            <person name="Hackl T."/>
        </authorList>
    </citation>
    <scope>NUCLEOTIDE SEQUENCE</scope>
</reference>
<gene>
    <name evidence="2" type="ORF">KHLLAP_LOCUS14595</name>
</gene>
<evidence type="ECO:0000313" key="3">
    <source>
        <dbReference type="Proteomes" id="UP001295740"/>
    </source>
</evidence>
<dbReference type="AlphaFoldDB" id="A0AAI8VZV4"/>
<sequence length="117" mass="12537">MGPTGSHTPNSSSTSPWQAPTSMILKPAPQSFYSMSLLGLPRWSLYLPSTFGAWVETAAGVLLLAIMDELDGGGWIVLHGQPGMIWFFEETSGSGSGSSYSIWATPMRTLLSLGRDI</sequence>
<protein>
    <submittedName>
        <fullName evidence="2">Uu.00g022460.m01.CDS01</fullName>
    </submittedName>
</protein>
<comment type="caution">
    <text evidence="2">The sequence shown here is derived from an EMBL/GenBank/DDBJ whole genome shotgun (WGS) entry which is preliminary data.</text>
</comment>
<feature type="compositionally biased region" description="Polar residues" evidence="1">
    <location>
        <begin position="1"/>
        <end position="21"/>
    </location>
</feature>
<proteinExistence type="predicted"/>
<accession>A0AAI8VZV4</accession>
<organism evidence="2 3">
    <name type="scientific">Anthostomella pinea</name>
    <dbReference type="NCBI Taxonomy" id="933095"/>
    <lineage>
        <taxon>Eukaryota</taxon>
        <taxon>Fungi</taxon>
        <taxon>Dikarya</taxon>
        <taxon>Ascomycota</taxon>
        <taxon>Pezizomycotina</taxon>
        <taxon>Sordariomycetes</taxon>
        <taxon>Xylariomycetidae</taxon>
        <taxon>Xylariales</taxon>
        <taxon>Xylariaceae</taxon>
        <taxon>Anthostomella</taxon>
    </lineage>
</organism>
<keyword evidence="3" id="KW-1185">Reference proteome</keyword>